<evidence type="ECO:0000256" key="2">
    <source>
        <dbReference type="ARBA" id="ARBA00022942"/>
    </source>
</evidence>
<evidence type="ECO:0000313" key="5">
    <source>
        <dbReference type="EnsemblPlants" id="MELO3C003185.2.1"/>
    </source>
</evidence>
<dbReference type="EnsemblPlants" id="MELO3C003185.2.1">
    <property type="protein sequence ID" value="MELO3C003185.2.1"/>
    <property type="gene ID" value="MELO3C003185.2"/>
</dbReference>
<protein>
    <recommendedName>
        <fullName evidence="4">PI31 proteasome regulator N-terminal domain-containing protein</fullName>
    </recommendedName>
</protein>
<accession>A0A9I9CGH4</accession>
<dbReference type="AlphaFoldDB" id="A0A9I9CGH4"/>
<evidence type="ECO:0000256" key="3">
    <source>
        <dbReference type="SAM" id="MobiDB-lite"/>
    </source>
</evidence>
<evidence type="ECO:0000259" key="4">
    <source>
        <dbReference type="Pfam" id="PF11566"/>
    </source>
</evidence>
<dbReference type="PANTHER" id="PTHR13266">
    <property type="entry name" value="PROTEASOME INHIBITOR"/>
    <property type="match status" value="1"/>
</dbReference>
<comment type="similarity">
    <text evidence="1">Belongs to the proteasome inhibitor PI31 family.</text>
</comment>
<feature type="domain" description="PI31 proteasome regulator N-terminal" evidence="4">
    <location>
        <begin position="89"/>
        <end position="230"/>
    </location>
</feature>
<proteinExistence type="inferred from homology"/>
<dbReference type="GO" id="GO:0070628">
    <property type="term" value="F:proteasome binding"/>
    <property type="evidence" value="ECO:0007669"/>
    <property type="project" value="InterPro"/>
</dbReference>
<feature type="compositionally biased region" description="Polar residues" evidence="3">
    <location>
        <begin position="246"/>
        <end position="255"/>
    </location>
</feature>
<dbReference type="InterPro" id="IPR045128">
    <property type="entry name" value="PI31-like"/>
</dbReference>
<dbReference type="GO" id="GO:0043161">
    <property type="term" value="P:proteasome-mediated ubiquitin-dependent protein catabolic process"/>
    <property type="evidence" value="ECO:0007669"/>
    <property type="project" value="InterPro"/>
</dbReference>
<reference evidence="5" key="1">
    <citation type="submission" date="2023-03" db="UniProtKB">
        <authorList>
            <consortium name="EnsemblPlants"/>
        </authorList>
    </citation>
    <scope>IDENTIFICATION</scope>
</reference>
<dbReference type="Pfam" id="PF11566">
    <property type="entry name" value="PI31_Prot_N"/>
    <property type="match status" value="1"/>
</dbReference>
<dbReference type="GO" id="GO:0000502">
    <property type="term" value="C:proteasome complex"/>
    <property type="evidence" value="ECO:0007669"/>
    <property type="project" value="UniProtKB-KW"/>
</dbReference>
<feature type="region of interest" description="Disordered" evidence="3">
    <location>
        <begin position="368"/>
        <end position="392"/>
    </location>
</feature>
<organism evidence="5">
    <name type="scientific">Cucumis melo</name>
    <name type="common">Muskmelon</name>
    <dbReference type="NCBI Taxonomy" id="3656"/>
    <lineage>
        <taxon>Eukaryota</taxon>
        <taxon>Viridiplantae</taxon>
        <taxon>Streptophyta</taxon>
        <taxon>Embryophyta</taxon>
        <taxon>Tracheophyta</taxon>
        <taxon>Spermatophyta</taxon>
        <taxon>Magnoliopsida</taxon>
        <taxon>eudicotyledons</taxon>
        <taxon>Gunneridae</taxon>
        <taxon>Pentapetalae</taxon>
        <taxon>rosids</taxon>
        <taxon>fabids</taxon>
        <taxon>Cucurbitales</taxon>
        <taxon>Cucurbitaceae</taxon>
        <taxon>Benincaseae</taxon>
        <taxon>Cucumis</taxon>
    </lineage>
</organism>
<name>A0A9I9CGH4_CUCME</name>
<dbReference type="PANTHER" id="PTHR13266:SF1">
    <property type="entry name" value="PROTEASOME INHIBITOR PI31 SUBUNIT"/>
    <property type="match status" value="1"/>
</dbReference>
<sequence length="392" mass="42659">KKTKIVIKYIRSFTKLAIILGLKTFLATKVIQWCPLRRTTKTYKLARTLSLVLVRRNSIQFNSRTTENLQTNTKMVNEQSVMAVIRATRASFRNDYDKVAFAVHATFLASGFVLTATGPSAFTEAAFSSPSTDEVSIEGWNDLEDEYAYIYANLEKDSNWKKVIVKCLVMNGKLLVDVLTDKNSEPLHLEIDVEEIVNPNGGSNYTTQYRNLDKLVKRLDLEILSKLDGSSKALTSNPGRAESSERSSGVVNEPSSGIPETHSPPSNMPLYGIPERPGPMIHPSGVVIPPINPLGGGDLFPGPGAGMYPARGGFSGDGSMLLGPNDPRWFGIGRGPGFQGGQPGVPPGARFDPYGPPDVPGFEPNRFVRNPRRPGGGTHPDLEHFGGGSDFI</sequence>
<evidence type="ECO:0000256" key="1">
    <source>
        <dbReference type="ARBA" id="ARBA00006405"/>
    </source>
</evidence>
<keyword evidence="2" id="KW-0647">Proteasome</keyword>
<feature type="region of interest" description="Disordered" evidence="3">
    <location>
        <begin position="230"/>
        <end position="269"/>
    </location>
</feature>
<dbReference type="Gramene" id="MELO3C003185.2.1">
    <property type="protein sequence ID" value="MELO3C003185.2.1"/>
    <property type="gene ID" value="MELO3C003185.2"/>
</dbReference>
<dbReference type="GO" id="GO:0004866">
    <property type="term" value="F:endopeptidase inhibitor activity"/>
    <property type="evidence" value="ECO:0007669"/>
    <property type="project" value="InterPro"/>
</dbReference>
<dbReference type="Gene3D" id="3.40.1000.30">
    <property type="match status" value="1"/>
</dbReference>
<dbReference type="InterPro" id="IPR021625">
    <property type="entry name" value="PI31_Prot_N"/>
</dbReference>